<reference evidence="5 6" key="1">
    <citation type="submission" date="2018-06" db="EMBL/GenBank/DDBJ databases">
        <title>Paenibacillus montanisoli sp. nov., isolated from mountain area soil.</title>
        <authorList>
            <person name="Wu M."/>
        </authorList>
    </citation>
    <scope>NUCLEOTIDE SEQUENCE [LARGE SCALE GENOMIC DNA]</scope>
    <source>
        <strain evidence="5 6">RA17</strain>
    </source>
</reference>
<dbReference type="Pfam" id="PF02311">
    <property type="entry name" value="AraC_binding"/>
    <property type="match status" value="1"/>
</dbReference>
<dbReference type="OrthoDB" id="9807321at2"/>
<evidence type="ECO:0000313" key="5">
    <source>
        <dbReference type="EMBL" id="RAP76921.1"/>
    </source>
</evidence>
<dbReference type="InterPro" id="IPR018062">
    <property type="entry name" value="HTH_AraC-typ_CS"/>
</dbReference>
<dbReference type="SUPFAM" id="SSF51215">
    <property type="entry name" value="Regulatory protein AraC"/>
    <property type="match status" value="1"/>
</dbReference>
<proteinExistence type="predicted"/>
<dbReference type="PROSITE" id="PS01124">
    <property type="entry name" value="HTH_ARAC_FAMILY_2"/>
    <property type="match status" value="1"/>
</dbReference>
<dbReference type="PANTHER" id="PTHR43280">
    <property type="entry name" value="ARAC-FAMILY TRANSCRIPTIONAL REGULATOR"/>
    <property type="match status" value="1"/>
</dbReference>
<name>A0A328U637_9BACL</name>
<keyword evidence="2" id="KW-0238">DNA-binding</keyword>
<dbReference type="Proteomes" id="UP000249260">
    <property type="component" value="Unassembled WGS sequence"/>
</dbReference>
<gene>
    <name evidence="5" type="ORF">DL346_14585</name>
</gene>
<organism evidence="5 6">
    <name type="scientific">Paenibacillus montanisoli</name>
    <dbReference type="NCBI Taxonomy" id="2081970"/>
    <lineage>
        <taxon>Bacteria</taxon>
        <taxon>Bacillati</taxon>
        <taxon>Bacillota</taxon>
        <taxon>Bacilli</taxon>
        <taxon>Bacillales</taxon>
        <taxon>Paenibacillaceae</taxon>
        <taxon>Paenibacillus</taxon>
    </lineage>
</organism>
<dbReference type="GO" id="GO:0003700">
    <property type="term" value="F:DNA-binding transcription factor activity"/>
    <property type="evidence" value="ECO:0007669"/>
    <property type="project" value="InterPro"/>
</dbReference>
<dbReference type="PROSITE" id="PS00041">
    <property type="entry name" value="HTH_ARAC_FAMILY_1"/>
    <property type="match status" value="1"/>
</dbReference>
<dbReference type="Gene3D" id="1.10.10.60">
    <property type="entry name" value="Homeodomain-like"/>
    <property type="match status" value="2"/>
</dbReference>
<dbReference type="InterPro" id="IPR014710">
    <property type="entry name" value="RmlC-like_jellyroll"/>
</dbReference>
<dbReference type="AlphaFoldDB" id="A0A328U637"/>
<evidence type="ECO:0000256" key="2">
    <source>
        <dbReference type="ARBA" id="ARBA00023125"/>
    </source>
</evidence>
<dbReference type="GO" id="GO:0043565">
    <property type="term" value="F:sequence-specific DNA binding"/>
    <property type="evidence" value="ECO:0007669"/>
    <property type="project" value="InterPro"/>
</dbReference>
<feature type="domain" description="HTH araC/xylS-type" evidence="4">
    <location>
        <begin position="179"/>
        <end position="277"/>
    </location>
</feature>
<dbReference type="InterPro" id="IPR009057">
    <property type="entry name" value="Homeodomain-like_sf"/>
</dbReference>
<dbReference type="Gene3D" id="2.60.120.10">
    <property type="entry name" value="Jelly Rolls"/>
    <property type="match status" value="1"/>
</dbReference>
<dbReference type="PANTHER" id="PTHR43280:SF28">
    <property type="entry name" value="HTH-TYPE TRANSCRIPTIONAL ACTIVATOR RHAS"/>
    <property type="match status" value="1"/>
</dbReference>
<evidence type="ECO:0000256" key="3">
    <source>
        <dbReference type="ARBA" id="ARBA00023163"/>
    </source>
</evidence>
<accession>A0A328U637</accession>
<dbReference type="SMART" id="SM00342">
    <property type="entry name" value="HTH_ARAC"/>
    <property type="match status" value="1"/>
</dbReference>
<protein>
    <submittedName>
        <fullName evidence="5">AraC family transcriptional regulator</fullName>
    </submittedName>
</protein>
<dbReference type="InterPro" id="IPR018060">
    <property type="entry name" value="HTH_AraC"/>
</dbReference>
<comment type="caution">
    <text evidence="5">The sequence shown here is derived from an EMBL/GenBank/DDBJ whole genome shotgun (WGS) entry which is preliminary data.</text>
</comment>
<dbReference type="SUPFAM" id="SSF46689">
    <property type="entry name" value="Homeodomain-like"/>
    <property type="match status" value="2"/>
</dbReference>
<sequence length="282" mass="32669">MEYIPHVPEEMAIKQQLYHFPPYITLAHMFSAPKGWEIKPRALNQYQLQYVVSGIVNYHIEGKDYVTRRGDLLLHRPHERTYVQMVDDEPYVCISIVFHFGTNPFPFESMFNGSHLLGTYLDHKIDKMLLQIVNNYRLPLQSDQMLCQGLLLQILSYLSEDTGNRTNQTMVEKTKAKLILIRNYIANHYQENIQHQDLELISGLSRNYITVKFKQAFGMTPIEFLIWTRIEKAKELAIHSNLSIGEIANHVGYADVHTFGKMFKKKVGSSLSQFCSALVTVN</sequence>
<dbReference type="Pfam" id="PF12833">
    <property type="entry name" value="HTH_18"/>
    <property type="match status" value="1"/>
</dbReference>
<evidence type="ECO:0000313" key="6">
    <source>
        <dbReference type="Proteomes" id="UP000249260"/>
    </source>
</evidence>
<keyword evidence="1" id="KW-0805">Transcription regulation</keyword>
<dbReference type="InterPro" id="IPR003313">
    <property type="entry name" value="AraC-bd"/>
</dbReference>
<dbReference type="EMBL" id="QLUW01000002">
    <property type="protein sequence ID" value="RAP76921.1"/>
    <property type="molecule type" value="Genomic_DNA"/>
</dbReference>
<evidence type="ECO:0000259" key="4">
    <source>
        <dbReference type="PROSITE" id="PS01124"/>
    </source>
</evidence>
<evidence type="ECO:0000256" key="1">
    <source>
        <dbReference type="ARBA" id="ARBA00023015"/>
    </source>
</evidence>
<keyword evidence="3" id="KW-0804">Transcription</keyword>
<keyword evidence="6" id="KW-1185">Reference proteome</keyword>
<dbReference type="InterPro" id="IPR037923">
    <property type="entry name" value="HTH-like"/>
</dbReference>